<dbReference type="EMBL" id="VXRG01000169">
    <property type="protein sequence ID" value="MXY95753.1"/>
    <property type="molecule type" value="Genomic_DNA"/>
</dbReference>
<dbReference type="InterPro" id="IPR038573">
    <property type="entry name" value="BrnT_sf"/>
</dbReference>
<dbReference type="AlphaFoldDB" id="A0A6B0YYL4"/>
<dbReference type="Gene3D" id="3.10.450.530">
    <property type="entry name" value="Ribonuclease toxin, BrnT, of type II toxin-antitoxin system"/>
    <property type="match status" value="1"/>
</dbReference>
<name>A0A6B0YYL4_9CHLR</name>
<proteinExistence type="predicted"/>
<accession>A0A6B0YYL4</accession>
<evidence type="ECO:0000313" key="1">
    <source>
        <dbReference type="EMBL" id="MXY95753.1"/>
    </source>
</evidence>
<comment type="caution">
    <text evidence="1">The sequence shown here is derived from an EMBL/GenBank/DDBJ whole genome shotgun (WGS) entry which is preliminary data.</text>
</comment>
<dbReference type="InterPro" id="IPR007460">
    <property type="entry name" value="BrnT_toxin"/>
</dbReference>
<reference evidence="1" key="1">
    <citation type="submission" date="2019-09" db="EMBL/GenBank/DDBJ databases">
        <title>Characterisation of the sponge microbiome using genome-centric metagenomics.</title>
        <authorList>
            <person name="Engelberts J.P."/>
            <person name="Robbins S.J."/>
            <person name="De Goeij J.M."/>
            <person name="Aranda M."/>
            <person name="Bell S.C."/>
            <person name="Webster N.S."/>
        </authorList>
    </citation>
    <scope>NUCLEOTIDE SEQUENCE</scope>
    <source>
        <strain evidence="1">SB0664_bin_27</strain>
    </source>
</reference>
<gene>
    <name evidence="1" type="ORF">F4Y42_20125</name>
</gene>
<sequence>MSNSENFEWDEKKNSENLAKHGVSFEQSQYVFADPNLIVLKDMRHSTREETRYFGVGKVENGILTVRFTYRANRIRIFGAGYWRKYRALYLEQGQHEPKN</sequence>
<organism evidence="1">
    <name type="scientific">Caldilineaceae bacterium SB0664_bin_27</name>
    <dbReference type="NCBI Taxonomy" id="2605260"/>
    <lineage>
        <taxon>Bacteria</taxon>
        <taxon>Bacillati</taxon>
        <taxon>Chloroflexota</taxon>
        <taxon>Caldilineae</taxon>
        <taxon>Caldilineales</taxon>
        <taxon>Caldilineaceae</taxon>
    </lineage>
</organism>
<dbReference type="Pfam" id="PF04365">
    <property type="entry name" value="BrnT_toxin"/>
    <property type="match status" value="1"/>
</dbReference>
<protein>
    <submittedName>
        <fullName evidence="1">BrnT family toxin</fullName>
    </submittedName>
</protein>